<name>A0A0A9HA03_ARUDO</name>
<reference evidence="1" key="2">
    <citation type="journal article" date="2015" name="Data Brief">
        <title>Shoot transcriptome of the giant reed, Arundo donax.</title>
        <authorList>
            <person name="Barrero R.A."/>
            <person name="Guerrero F.D."/>
            <person name="Moolhuijzen P."/>
            <person name="Goolsby J.A."/>
            <person name="Tidwell J."/>
            <person name="Bellgard S.E."/>
            <person name="Bellgard M.I."/>
        </authorList>
    </citation>
    <scope>NUCLEOTIDE SEQUENCE</scope>
    <source>
        <tissue evidence="1">Shoot tissue taken approximately 20 cm above the soil surface</tissue>
    </source>
</reference>
<dbReference type="EMBL" id="GBRH01164319">
    <property type="protein sequence ID" value="JAE33577.1"/>
    <property type="molecule type" value="Transcribed_RNA"/>
</dbReference>
<protein>
    <submittedName>
        <fullName evidence="1">Uncharacterized protein</fullName>
    </submittedName>
</protein>
<accession>A0A0A9HA03</accession>
<dbReference type="AlphaFoldDB" id="A0A0A9HA03"/>
<evidence type="ECO:0000313" key="1">
    <source>
        <dbReference type="EMBL" id="JAE33577.1"/>
    </source>
</evidence>
<organism evidence="1">
    <name type="scientific">Arundo donax</name>
    <name type="common">Giant reed</name>
    <name type="synonym">Donax arundinaceus</name>
    <dbReference type="NCBI Taxonomy" id="35708"/>
    <lineage>
        <taxon>Eukaryota</taxon>
        <taxon>Viridiplantae</taxon>
        <taxon>Streptophyta</taxon>
        <taxon>Embryophyta</taxon>
        <taxon>Tracheophyta</taxon>
        <taxon>Spermatophyta</taxon>
        <taxon>Magnoliopsida</taxon>
        <taxon>Liliopsida</taxon>
        <taxon>Poales</taxon>
        <taxon>Poaceae</taxon>
        <taxon>PACMAD clade</taxon>
        <taxon>Arundinoideae</taxon>
        <taxon>Arundineae</taxon>
        <taxon>Arundo</taxon>
    </lineage>
</organism>
<proteinExistence type="predicted"/>
<sequence length="32" mass="3681">MIYTWSYLEIFSYPMALCFSSSSAFPMPVTPI</sequence>
<reference evidence="1" key="1">
    <citation type="submission" date="2014-09" db="EMBL/GenBank/DDBJ databases">
        <authorList>
            <person name="Magalhaes I.L.F."/>
            <person name="Oliveira U."/>
            <person name="Santos F.R."/>
            <person name="Vidigal T.H.D.A."/>
            <person name="Brescovit A.D."/>
            <person name="Santos A.J."/>
        </authorList>
    </citation>
    <scope>NUCLEOTIDE SEQUENCE</scope>
    <source>
        <tissue evidence="1">Shoot tissue taken approximately 20 cm above the soil surface</tissue>
    </source>
</reference>